<evidence type="ECO:0000256" key="1">
    <source>
        <dbReference type="SAM" id="Phobius"/>
    </source>
</evidence>
<keyword evidence="1" id="KW-0812">Transmembrane</keyword>
<evidence type="ECO:0000313" key="3">
    <source>
        <dbReference type="Proteomes" id="UP000670092"/>
    </source>
</evidence>
<proteinExistence type="predicted"/>
<organism evidence="2 3">
    <name type="scientific">Ajellomyces capsulatus</name>
    <name type="common">Darling's disease fungus</name>
    <name type="synonym">Histoplasma capsulatum</name>
    <dbReference type="NCBI Taxonomy" id="5037"/>
    <lineage>
        <taxon>Eukaryota</taxon>
        <taxon>Fungi</taxon>
        <taxon>Dikarya</taxon>
        <taxon>Ascomycota</taxon>
        <taxon>Pezizomycotina</taxon>
        <taxon>Eurotiomycetes</taxon>
        <taxon>Eurotiomycetidae</taxon>
        <taxon>Onygenales</taxon>
        <taxon>Ajellomycetaceae</taxon>
        <taxon>Histoplasma</taxon>
    </lineage>
</organism>
<keyword evidence="1" id="KW-0472">Membrane</keyword>
<dbReference type="AlphaFoldDB" id="A0A8H7Y8C2"/>
<gene>
    <name evidence="2" type="ORF">I7I52_11546</name>
</gene>
<reference evidence="2 3" key="1">
    <citation type="submission" date="2021-01" db="EMBL/GenBank/DDBJ databases">
        <title>Chromosome-level genome assembly of a human fungal pathogen reveals clustering of transcriptionally co-regulated genes.</title>
        <authorList>
            <person name="Voorhies M."/>
            <person name="Cohen S."/>
            <person name="Shea T.P."/>
            <person name="Petrus S."/>
            <person name="Munoz J.F."/>
            <person name="Poplawski S."/>
            <person name="Goldman W.E."/>
            <person name="Michael T."/>
            <person name="Cuomo C.A."/>
            <person name="Sil A."/>
            <person name="Beyhan S."/>
        </authorList>
    </citation>
    <scope>NUCLEOTIDE SEQUENCE [LARGE SCALE GENOMIC DNA]</scope>
    <source>
        <strain evidence="2 3">G184AR</strain>
    </source>
</reference>
<dbReference type="VEuPathDB" id="FungiDB:I7I52_11546"/>
<accession>A0A8H7Y8C2</accession>
<dbReference type="EMBL" id="JAEVHI010000007">
    <property type="protein sequence ID" value="KAG5287694.1"/>
    <property type="molecule type" value="Genomic_DNA"/>
</dbReference>
<comment type="caution">
    <text evidence="2">The sequence shown here is derived from an EMBL/GenBank/DDBJ whole genome shotgun (WGS) entry which is preliminary data.</text>
</comment>
<dbReference type="Proteomes" id="UP000670092">
    <property type="component" value="Unassembled WGS sequence"/>
</dbReference>
<keyword evidence="1" id="KW-1133">Transmembrane helix</keyword>
<name>A0A8H7Y8C2_AJECA</name>
<sequence>MMKMRNIHAQIPNRCSNEHFFWLLIITSKSIIIIITKSLRCPFALPCPALLSYLLFYPHLICLIFHPHPHSENLPEN</sequence>
<feature type="transmembrane region" description="Helical" evidence="1">
    <location>
        <begin position="43"/>
        <end position="65"/>
    </location>
</feature>
<evidence type="ECO:0000313" key="2">
    <source>
        <dbReference type="EMBL" id="KAG5287694.1"/>
    </source>
</evidence>
<protein>
    <submittedName>
        <fullName evidence="2">Uncharacterized protein</fullName>
    </submittedName>
</protein>